<keyword evidence="1" id="KW-0812">Transmembrane</keyword>
<keyword evidence="1" id="KW-1133">Transmembrane helix</keyword>
<evidence type="ECO:0000313" key="2">
    <source>
        <dbReference type="EMBL" id="MBD8048445.1"/>
    </source>
</evidence>
<comment type="caution">
    <text evidence="2">The sequence shown here is derived from an EMBL/GenBank/DDBJ whole genome shotgun (WGS) entry which is preliminary data.</text>
</comment>
<dbReference type="Proteomes" id="UP000627166">
    <property type="component" value="Unassembled WGS sequence"/>
</dbReference>
<evidence type="ECO:0000256" key="1">
    <source>
        <dbReference type="SAM" id="Phobius"/>
    </source>
</evidence>
<reference evidence="2 3" key="1">
    <citation type="submission" date="2020-08" db="EMBL/GenBank/DDBJ databases">
        <title>A Genomic Blueprint of the Chicken Gut Microbiome.</title>
        <authorList>
            <person name="Gilroy R."/>
            <person name="Ravi A."/>
            <person name="Getino M."/>
            <person name="Pursley I."/>
            <person name="Horton D.L."/>
            <person name="Alikhan N.-F."/>
            <person name="Baker D."/>
            <person name="Gharbi K."/>
            <person name="Hall N."/>
            <person name="Watson M."/>
            <person name="Adriaenssens E.M."/>
            <person name="Foster-Nyarko E."/>
            <person name="Jarju S."/>
            <person name="Secka A."/>
            <person name="Antonio M."/>
            <person name="Oren A."/>
            <person name="Chaudhuri R."/>
            <person name="La Ragione R.M."/>
            <person name="Hildebrand F."/>
            <person name="Pallen M.J."/>
        </authorList>
    </citation>
    <scope>NUCLEOTIDE SEQUENCE [LARGE SCALE GENOMIC DNA]</scope>
    <source>
        <strain evidence="2 3">N37</strain>
    </source>
</reference>
<organism evidence="2 3">
    <name type="scientific">Clostridium faecium</name>
    <dbReference type="NCBI Taxonomy" id="2762223"/>
    <lineage>
        <taxon>Bacteria</taxon>
        <taxon>Bacillati</taxon>
        <taxon>Bacillota</taxon>
        <taxon>Clostridia</taxon>
        <taxon>Eubacteriales</taxon>
        <taxon>Clostridiaceae</taxon>
        <taxon>Clostridium</taxon>
    </lineage>
</organism>
<proteinExistence type="predicted"/>
<keyword evidence="1" id="KW-0472">Membrane</keyword>
<name>A0ABR8YW38_9CLOT</name>
<feature type="transmembrane region" description="Helical" evidence="1">
    <location>
        <begin position="20"/>
        <end position="38"/>
    </location>
</feature>
<keyword evidence="3" id="KW-1185">Reference proteome</keyword>
<protein>
    <submittedName>
        <fullName evidence="2">Uncharacterized protein</fullName>
    </submittedName>
</protein>
<dbReference type="RefSeq" id="WP_191741396.1">
    <property type="nucleotide sequence ID" value="NZ_JACSQB010000141.1"/>
</dbReference>
<evidence type="ECO:0000313" key="3">
    <source>
        <dbReference type="Proteomes" id="UP000627166"/>
    </source>
</evidence>
<accession>A0ABR8YW38</accession>
<dbReference type="EMBL" id="JACSQB010000141">
    <property type="protein sequence ID" value="MBD8048445.1"/>
    <property type="molecule type" value="Genomic_DNA"/>
</dbReference>
<feature type="transmembrane region" description="Helical" evidence="1">
    <location>
        <begin position="44"/>
        <end position="62"/>
    </location>
</feature>
<gene>
    <name evidence="2" type="ORF">H9637_15630</name>
</gene>
<sequence>MGFKKKYCKLKKCKKTSSDFLEKAFLITLGVIVGLLLLKSIGRILIFLLMIAAPVVVIVITVKKYKH</sequence>